<organism evidence="2 3">
    <name type="scientific">Haloquadratum walsbyi (strain DSM 16854 / JCM 12705 / C23)</name>
    <dbReference type="NCBI Taxonomy" id="768065"/>
    <lineage>
        <taxon>Archaea</taxon>
        <taxon>Methanobacteriati</taxon>
        <taxon>Methanobacteriota</taxon>
        <taxon>Stenosarchaea group</taxon>
        <taxon>Halobacteria</taxon>
        <taxon>Halobacteriales</taxon>
        <taxon>Haloferacaceae</taxon>
        <taxon>Haloquadratum</taxon>
    </lineage>
</organism>
<dbReference type="OrthoDB" id="262886at2157"/>
<dbReference type="AlphaFoldDB" id="G0LK60"/>
<accession>G0LK60</accession>
<dbReference type="Proteomes" id="UP000007954">
    <property type="component" value="Chromosome"/>
</dbReference>
<dbReference type="KEGG" id="hwc:Hqrw_1542"/>
<evidence type="ECO:0000256" key="1">
    <source>
        <dbReference type="SAM" id="MobiDB-lite"/>
    </source>
</evidence>
<dbReference type="GeneID" id="12446215"/>
<feature type="region of interest" description="Disordered" evidence="1">
    <location>
        <begin position="308"/>
        <end position="342"/>
    </location>
</feature>
<protein>
    <submittedName>
        <fullName evidence="2">Uncharacterized protein</fullName>
    </submittedName>
</protein>
<sequence>MIRPVDAETIQDICRDVALDNYGFLYVNDHKEYIQTEYESAETGLRTAGTVSLSDIKQTLQDDTGRNGFERRRNGVYYFNSFNSREGYRVSDELKSIFTYDFVVNKQTIESRFDIAPADVDFFASELANEDYIRRIAAGERAYYVSGPRLKDETSGDASVDSRLNEEAEHGTISHTDLERVIDVAATSDVIRFFEKNDFIADIDDEYVVKSALDDYAAHLANAVSEDSIEEFGDIGILPLSEFQQVIENEINDRFDVLKHLSHGDTSELLELVREHIAANNGLTVDRKLAIDSEQFEIYVTRRATQIRDDIESEQQPPSPSAYRDHGYPQIESIEVTDSQPVNQHLREHIKEKFDTLVNERFSVESDV</sequence>
<evidence type="ECO:0000313" key="2">
    <source>
        <dbReference type="EMBL" id="CCC39486.1"/>
    </source>
</evidence>
<name>G0LK60_HALWC</name>
<dbReference type="EMBL" id="FR746099">
    <property type="protein sequence ID" value="CCC39486.1"/>
    <property type="molecule type" value="Genomic_DNA"/>
</dbReference>
<proteinExistence type="predicted"/>
<dbReference type="RefSeq" id="WP_014555332.1">
    <property type="nucleotide sequence ID" value="NC_017459.1"/>
</dbReference>
<evidence type="ECO:0000313" key="3">
    <source>
        <dbReference type="Proteomes" id="UP000007954"/>
    </source>
</evidence>
<gene>
    <name evidence="2" type="ordered locus">Hqrw_1542</name>
</gene>
<dbReference type="HOGENOM" id="CLU_743180_0_0_2"/>
<reference evidence="2 3" key="1">
    <citation type="journal article" date="2011" name="PLoS ONE">
        <title>Haloquadratum walsbyi: limited diversity in a global pond.</title>
        <authorList>
            <person name="Dyall-Smith M."/>
            <person name="Pfeiffer F."/>
            <person name="Klee K."/>
            <person name="Palm P."/>
            <person name="Gross K."/>
            <person name="Schuster S.C."/>
            <person name="Rampp M."/>
            <person name="Oesterhelt D."/>
        </authorList>
    </citation>
    <scope>NUCLEOTIDE SEQUENCE [LARGE SCALE GENOMIC DNA]</scope>
    <source>
        <strain evidence="3">DSM 16854 / JCM 12705 / C23</strain>
    </source>
</reference>